<feature type="domain" description="C3H1-type" evidence="7">
    <location>
        <begin position="39"/>
        <end position="67"/>
    </location>
</feature>
<evidence type="ECO:0000256" key="3">
    <source>
        <dbReference type="ARBA" id="ARBA00022833"/>
    </source>
</evidence>
<feature type="zinc finger region" description="C3H1-type" evidence="5">
    <location>
        <begin position="329"/>
        <end position="357"/>
    </location>
</feature>
<keyword evidence="4" id="KW-0238">DNA-binding</keyword>
<proteinExistence type="predicted"/>
<dbReference type="InterPro" id="IPR036855">
    <property type="entry name" value="Znf_CCCH_sf"/>
</dbReference>
<dbReference type="PANTHER" id="PTHR12506:SF41">
    <property type="entry name" value="ZINC FINGER CCCH DOMAIN-CONTAINING PROTEIN 58"/>
    <property type="match status" value="1"/>
</dbReference>
<feature type="region of interest" description="Disordered" evidence="6">
    <location>
        <begin position="398"/>
        <end position="459"/>
    </location>
</feature>
<keyword evidence="3 5" id="KW-0862">Zinc</keyword>
<dbReference type="GO" id="GO:0003729">
    <property type="term" value="F:mRNA binding"/>
    <property type="evidence" value="ECO:0007669"/>
    <property type="project" value="UniProtKB-ARBA"/>
</dbReference>
<dbReference type="InterPro" id="IPR000571">
    <property type="entry name" value="Znf_CCCH"/>
</dbReference>
<protein>
    <submittedName>
        <fullName evidence="8">Zinc finger CCCH domain-containing protein 32 isoform X1</fullName>
    </submittedName>
</protein>
<dbReference type="InterPro" id="IPR050974">
    <property type="entry name" value="Plant_ZF_CCCH"/>
</dbReference>
<evidence type="ECO:0000313" key="9">
    <source>
        <dbReference type="Proteomes" id="UP000283530"/>
    </source>
</evidence>
<feature type="zinc finger region" description="C3H1-type" evidence="5">
    <location>
        <begin position="84"/>
        <end position="112"/>
    </location>
</feature>
<keyword evidence="1 5" id="KW-0479">Metal-binding</keyword>
<dbReference type="Gene3D" id="4.10.1000.10">
    <property type="entry name" value="Zinc finger, CCCH-type"/>
    <property type="match status" value="2"/>
</dbReference>
<keyword evidence="9" id="KW-1185">Reference proteome</keyword>
<dbReference type="EMBL" id="QPKB01000010">
    <property type="protein sequence ID" value="RWR94134.1"/>
    <property type="molecule type" value="Genomic_DNA"/>
</dbReference>
<comment type="caution">
    <text evidence="8">The sequence shown here is derived from an EMBL/GenBank/DDBJ whole genome shotgun (WGS) entry which is preliminary data.</text>
</comment>
<feature type="domain" description="C3H1-type" evidence="7">
    <location>
        <begin position="130"/>
        <end position="158"/>
    </location>
</feature>
<dbReference type="OrthoDB" id="411372at2759"/>
<dbReference type="GO" id="GO:0008270">
    <property type="term" value="F:zinc ion binding"/>
    <property type="evidence" value="ECO:0007669"/>
    <property type="project" value="UniProtKB-KW"/>
</dbReference>
<dbReference type="Proteomes" id="UP000283530">
    <property type="component" value="Unassembled WGS sequence"/>
</dbReference>
<dbReference type="SUPFAM" id="SSF90229">
    <property type="entry name" value="CCCH zinc finger"/>
    <property type="match status" value="5"/>
</dbReference>
<accession>A0A443PTM2</accession>
<sequence>MDIYGRTLPSASASPSAETGLEESMWELRLAGVAMYPVRPDVVDCAYYMQTGSCGYGAWCRFNHPCDRSVIAGAVGSREAYPERVGQPVCQYFLRTGTCNYGARCKYDHPRYGHLSASTVSLNNHGFPLRPGEKECSYYVKTGQCRFGGTCKYHHPEPVSTSMSPTAPAFYPTVQSPSVPSPSQAGVTSWQVARPPSVPASYVPGPYNSLLLSPAVFPYPGWGPYSQPPVSPMVNIGTQQTVGTGWSSGLTQHLPSYTGPYSSVSSSAGPSSSRSKEHIFPERPGQPECQFYMRTGDCKFGSSCRYHHPPQWNRPNSNCALNPMGLPLRPGAPACTFYSQHGYCKFGPTCKFDHPMGTLSYSPSASSLTDMPVAPYPVGLSLGVLAPSSGLELRREFVAGSTRDSSSTRMPPSENTSRALVGSISSKSGVPGPQSHIQVTGQSSVPPSGSSGMGRGSQS</sequence>
<name>A0A443PTM2_9MAGN</name>
<dbReference type="Pfam" id="PF00642">
    <property type="entry name" value="zf-CCCH"/>
    <property type="match status" value="5"/>
</dbReference>
<dbReference type="STRING" id="337451.A0A443PTM2"/>
<dbReference type="AlphaFoldDB" id="A0A443PTM2"/>
<evidence type="ECO:0000256" key="2">
    <source>
        <dbReference type="ARBA" id="ARBA00022771"/>
    </source>
</evidence>
<evidence type="ECO:0000256" key="1">
    <source>
        <dbReference type="ARBA" id="ARBA00022723"/>
    </source>
</evidence>
<feature type="region of interest" description="Disordered" evidence="6">
    <location>
        <begin position="261"/>
        <end position="285"/>
    </location>
</feature>
<feature type="compositionally biased region" description="Low complexity" evidence="6">
    <location>
        <begin position="441"/>
        <end position="450"/>
    </location>
</feature>
<organism evidence="8 9">
    <name type="scientific">Cinnamomum micranthum f. kanehirae</name>
    <dbReference type="NCBI Taxonomy" id="337451"/>
    <lineage>
        <taxon>Eukaryota</taxon>
        <taxon>Viridiplantae</taxon>
        <taxon>Streptophyta</taxon>
        <taxon>Embryophyta</taxon>
        <taxon>Tracheophyta</taxon>
        <taxon>Spermatophyta</taxon>
        <taxon>Magnoliopsida</taxon>
        <taxon>Magnoliidae</taxon>
        <taxon>Laurales</taxon>
        <taxon>Lauraceae</taxon>
        <taxon>Cinnamomum</taxon>
    </lineage>
</organism>
<evidence type="ECO:0000256" key="6">
    <source>
        <dbReference type="SAM" id="MobiDB-lite"/>
    </source>
</evidence>
<evidence type="ECO:0000259" key="7">
    <source>
        <dbReference type="PROSITE" id="PS50103"/>
    </source>
</evidence>
<keyword evidence="2 5" id="KW-0863">Zinc-finger</keyword>
<feature type="zinc finger region" description="C3H1-type" evidence="5">
    <location>
        <begin position="130"/>
        <end position="158"/>
    </location>
</feature>
<evidence type="ECO:0000256" key="5">
    <source>
        <dbReference type="PROSITE-ProRule" id="PRU00723"/>
    </source>
</evidence>
<feature type="compositionally biased region" description="Polar residues" evidence="6">
    <location>
        <begin position="402"/>
        <end position="428"/>
    </location>
</feature>
<feature type="domain" description="C3H1-type" evidence="7">
    <location>
        <begin position="84"/>
        <end position="112"/>
    </location>
</feature>
<dbReference type="GO" id="GO:0003677">
    <property type="term" value="F:DNA binding"/>
    <property type="evidence" value="ECO:0007669"/>
    <property type="project" value="UniProtKB-KW"/>
</dbReference>
<dbReference type="PROSITE" id="PS50103">
    <property type="entry name" value="ZF_C3H1"/>
    <property type="match status" value="5"/>
</dbReference>
<dbReference type="SMART" id="SM00356">
    <property type="entry name" value="ZnF_C3H1"/>
    <property type="match status" value="5"/>
</dbReference>
<feature type="zinc finger region" description="C3H1-type" evidence="5">
    <location>
        <begin position="283"/>
        <end position="311"/>
    </location>
</feature>
<dbReference type="Gene3D" id="2.30.30.1190">
    <property type="match status" value="1"/>
</dbReference>
<gene>
    <name evidence="8" type="ORF">CKAN_02341400</name>
</gene>
<evidence type="ECO:0000313" key="8">
    <source>
        <dbReference type="EMBL" id="RWR94134.1"/>
    </source>
</evidence>
<reference evidence="8 9" key="1">
    <citation type="journal article" date="2019" name="Nat. Plants">
        <title>Stout camphor tree genome fills gaps in understanding of flowering plant genome evolution.</title>
        <authorList>
            <person name="Chaw S.M."/>
            <person name="Liu Y.C."/>
            <person name="Wu Y.W."/>
            <person name="Wang H.Y."/>
            <person name="Lin C.I."/>
            <person name="Wu C.S."/>
            <person name="Ke H.M."/>
            <person name="Chang L.Y."/>
            <person name="Hsu C.Y."/>
            <person name="Yang H.T."/>
            <person name="Sudianto E."/>
            <person name="Hsu M.H."/>
            <person name="Wu K.P."/>
            <person name="Wang L.N."/>
            <person name="Leebens-Mack J.H."/>
            <person name="Tsai I.J."/>
        </authorList>
    </citation>
    <scope>NUCLEOTIDE SEQUENCE [LARGE SCALE GENOMIC DNA]</scope>
    <source>
        <strain evidence="9">cv. Chaw 1501</strain>
        <tissue evidence="8">Young leaves</tissue>
    </source>
</reference>
<feature type="compositionally biased region" description="Low complexity" evidence="6">
    <location>
        <begin position="261"/>
        <end position="273"/>
    </location>
</feature>
<feature type="domain" description="C3H1-type" evidence="7">
    <location>
        <begin position="283"/>
        <end position="311"/>
    </location>
</feature>
<dbReference type="PANTHER" id="PTHR12506">
    <property type="entry name" value="PROTEIN PHOSPHATASE RELATED"/>
    <property type="match status" value="1"/>
</dbReference>
<evidence type="ECO:0000256" key="4">
    <source>
        <dbReference type="ARBA" id="ARBA00023125"/>
    </source>
</evidence>
<feature type="zinc finger region" description="C3H1-type" evidence="5">
    <location>
        <begin position="39"/>
        <end position="67"/>
    </location>
</feature>
<feature type="domain" description="C3H1-type" evidence="7">
    <location>
        <begin position="329"/>
        <end position="357"/>
    </location>
</feature>